<evidence type="ECO:0000313" key="1">
    <source>
        <dbReference type="Proteomes" id="UP000887576"/>
    </source>
</evidence>
<protein>
    <submittedName>
        <fullName evidence="2">C-type lectin domain-containing protein</fullName>
    </submittedName>
</protein>
<organism evidence="1 2">
    <name type="scientific">Panagrolaimus sp. JU765</name>
    <dbReference type="NCBI Taxonomy" id="591449"/>
    <lineage>
        <taxon>Eukaryota</taxon>
        <taxon>Metazoa</taxon>
        <taxon>Ecdysozoa</taxon>
        <taxon>Nematoda</taxon>
        <taxon>Chromadorea</taxon>
        <taxon>Rhabditida</taxon>
        <taxon>Tylenchina</taxon>
        <taxon>Panagrolaimomorpha</taxon>
        <taxon>Panagrolaimoidea</taxon>
        <taxon>Panagrolaimidae</taxon>
        <taxon>Panagrolaimus</taxon>
    </lineage>
</organism>
<name>A0AC34QVN6_9BILA</name>
<reference evidence="2" key="1">
    <citation type="submission" date="2022-11" db="UniProtKB">
        <authorList>
            <consortium name="WormBaseParasite"/>
        </authorList>
    </citation>
    <scope>IDENTIFICATION</scope>
</reference>
<sequence>MRNLAIFCFVHVFAGILANPTCPYGTIPSANVPNACYLFQGTPKTYDDAEAACVIAGGHLAPVFDQFTNLMLTLDANLALKNSADFWIGARLKNIPNLKLWLWSWHNSLMNYANWAPGEPTDTRACVVIQIATATWITVNCNATKSYVCRVPATVEVCDDGWAFLEKTKSCYKMFANTSDFNFTTALELCQNQNAHVVSIHNEAENTMVGQLTSLNHGLGTGTVAVWIGLTYSNGAWNWTDGTANNYQAWGDRDPDNAGTQNCVNFYPDGAYNYPYENYVMKWDTSSCSNSFSRVVCKKVPKYVPISEKP</sequence>
<accession>A0AC34QVN6</accession>
<evidence type="ECO:0000313" key="2">
    <source>
        <dbReference type="WBParaSite" id="JU765_v2.g19651.t1"/>
    </source>
</evidence>
<dbReference type="Proteomes" id="UP000887576">
    <property type="component" value="Unplaced"/>
</dbReference>
<dbReference type="WBParaSite" id="JU765_v2.g19651.t1">
    <property type="protein sequence ID" value="JU765_v2.g19651.t1"/>
    <property type="gene ID" value="JU765_v2.g19651"/>
</dbReference>
<proteinExistence type="predicted"/>